<dbReference type="InterPro" id="IPR036390">
    <property type="entry name" value="WH_DNA-bd_sf"/>
</dbReference>
<proteinExistence type="predicted"/>
<dbReference type="InterPro" id="IPR000835">
    <property type="entry name" value="HTH_MarR-typ"/>
</dbReference>
<evidence type="ECO:0000313" key="3">
    <source>
        <dbReference type="Proteomes" id="UP000248333"/>
    </source>
</evidence>
<dbReference type="GO" id="GO:0003700">
    <property type="term" value="F:DNA-binding transcription factor activity"/>
    <property type="evidence" value="ECO:0007669"/>
    <property type="project" value="InterPro"/>
</dbReference>
<dbReference type="Gene3D" id="1.10.10.10">
    <property type="entry name" value="Winged helix-like DNA-binding domain superfamily/Winged helix DNA-binding domain"/>
    <property type="match status" value="1"/>
</dbReference>
<dbReference type="PRINTS" id="PR00598">
    <property type="entry name" value="HTHMARR"/>
</dbReference>
<accession>A0A318NCW6</accession>
<sequence>MEFTAPQSPAGLHTTPSWLLNQAATYAGRLIGEGFAAHDLRGYHYRLLASLAEDGPASQADLGRRCGIDRSDVVAAINDLAGRGLVVRAPDPADRRRNVISSTEAGAEVARRMGETVARVQDDLLAPLSTTERAQLTRLLTRLLEHHSRH</sequence>
<dbReference type="SUPFAM" id="SSF46785">
    <property type="entry name" value="Winged helix' DNA-binding domain"/>
    <property type="match status" value="1"/>
</dbReference>
<dbReference type="AlphaFoldDB" id="A0A318NCW6"/>
<dbReference type="EMBL" id="PYBV01000042">
    <property type="protein sequence ID" value="PYC65700.1"/>
    <property type="molecule type" value="Genomic_DNA"/>
</dbReference>
<dbReference type="InterPro" id="IPR036388">
    <property type="entry name" value="WH-like_DNA-bd_sf"/>
</dbReference>
<organism evidence="2 3">
    <name type="scientific">Micromonospora arborensis</name>
    <dbReference type="NCBI Taxonomy" id="2116518"/>
    <lineage>
        <taxon>Bacteria</taxon>
        <taxon>Bacillati</taxon>
        <taxon>Actinomycetota</taxon>
        <taxon>Actinomycetes</taxon>
        <taxon>Micromonosporales</taxon>
        <taxon>Micromonosporaceae</taxon>
        <taxon>Micromonospora</taxon>
    </lineage>
</organism>
<feature type="domain" description="HTH marR-type" evidence="1">
    <location>
        <begin position="13"/>
        <end position="145"/>
    </location>
</feature>
<name>A0A318NCW6_9ACTN</name>
<keyword evidence="3" id="KW-1185">Reference proteome</keyword>
<gene>
    <name evidence="2" type="ORF">C7C45_27885</name>
</gene>
<evidence type="ECO:0000259" key="1">
    <source>
        <dbReference type="PROSITE" id="PS50995"/>
    </source>
</evidence>
<protein>
    <submittedName>
        <fullName evidence="2">MarR family transcriptional regulator</fullName>
    </submittedName>
</protein>
<dbReference type="Pfam" id="PF12802">
    <property type="entry name" value="MarR_2"/>
    <property type="match status" value="1"/>
</dbReference>
<dbReference type="PROSITE" id="PS50995">
    <property type="entry name" value="HTH_MARR_2"/>
    <property type="match status" value="1"/>
</dbReference>
<dbReference type="SMART" id="SM00347">
    <property type="entry name" value="HTH_MARR"/>
    <property type="match status" value="1"/>
</dbReference>
<dbReference type="Proteomes" id="UP000248333">
    <property type="component" value="Unassembled WGS sequence"/>
</dbReference>
<dbReference type="GO" id="GO:0006950">
    <property type="term" value="P:response to stress"/>
    <property type="evidence" value="ECO:0007669"/>
    <property type="project" value="TreeGrafter"/>
</dbReference>
<dbReference type="RefSeq" id="WP_110566957.1">
    <property type="nucleotide sequence ID" value="NZ_JBFAPR010000008.1"/>
</dbReference>
<evidence type="ECO:0000313" key="2">
    <source>
        <dbReference type="EMBL" id="PYC65700.1"/>
    </source>
</evidence>
<dbReference type="InterPro" id="IPR039422">
    <property type="entry name" value="MarR/SlyA-like"/>
</dbReference>
<reference evidence="2 3" key="1">
    <citation type="submission" date="2018-03" db="EMBL/GenBank/DDBJ databases">
        <title>Bioinformatic expansion and discovery of thiopeptide antibiotics.</title>
        <authorList>
            <person name="Schwalen C.J."/>
            <person name="Hudson G.A."/>
            <person name="Mitchell D.A."/>
        </authorList>
    </citation>
    <scope>NUCLEOTIDE SEQUENCE [LARGE SCALE GENOMIC DNA]</scope>
    <source>
        <strain evidence="2 3">NRRL 8041</strain>
    </source>
</reference>
<dbReference type="PANTHER" id="PTHR33164">
    <property type="entry name" value="TRANSCRIPTIONAL REGULATOR, MARR FAMILY"/>
    <property type="match status" value="1"/>
</dbReference>
<comment type="caution">
    <text evidence="2">The sequence shown here is derived from an EMBL/GenBank/DDBJ whole genome shotgun (WGS) entry which is preliminary data.</text>
</comment>
<dbReference type="PANTHER" id="PTHR33164:SF43">
    <property type="entry name" value="HTH-TYPE TRANSCRIPTIONAL REPRESSOR YETL"/>
    <property type="match status" value="1"/>
</dbReference>
<dbReference type="OrthoDB" id="4826718at2"/>